<dbReference type="Proteomes" id="UP000076154">
    <property type="component" value="Unassembled WGS sequence"/>
</dbReference>
<dbReference type="InterPro" id="IPR010828">
    <property type="entry name" value="Atf2/Sli1-like"/>
</dbReference>
<sequence>MGKEGDVLRPAGLLERYHITRHFLRQDTCVTNAAHYTSPEGSTLDKPTMFNALRRVVEAHAALGVRLIDEETRPTFVRLTHVNLDEIVLFCNNDNLAAVLEEQFLQPFDTASNLPLWRIVVLQNRIVLFAWHHCIGDGLSGLAFQRALLASLRQGSSDGASSDSPIIRISPTTTFVPPIEQVTSLKASWRKIFQEFYALVAPVSWTPGASAWTGNVVRKEATFKNHVRLLEFSPEEVSKLLILCRPKQATLTSLVYILAISVLSTLISPENGSAKTISSFIPINLRDVAGTSPNVFCDHVSALHSYTPIQSSFSWADASEFASILRVQNVESREEIGMLKYLFGRYSAYLEEKLGKKRQGGFELSNLGRFNAGESKTGDRWSIGKVVWAQGDATTGAAIKLNVVGDALGGVAMSVTWGDGAIADNLAESFVSNFDDALRNLLTSHVHDTPSS</sequence>
<protein>
    <submittedName>
        <fullName evidence="1">Uncharacterized protein C18B11.03c</fullName>
    </submittedName>
</protein>
<dbReference type="InterPro" id="IPR023213">
    <property type="entry name" value="CAT-like_dom_sf"/>
</dbReference>
<dbReference type="STRING" id="39966.A0A369JSZ1"/>
<organism evidence="1 2">
    <name type="scientific">Hypsizygus marmoreus</name>
    <name type="common">White beech mushroom</name>
    <name type="synonym">Agaricus marmoreus</name>
    <dbReference type="NCBI Taxonomy" id="39966"/>
    <lineage>
        <taxon>Eukaryota</taxon>
        <taxon>Fungi</taxon>
        <taxon>Dikarya</taxon>
        <taxon>Basidiomycota</taxon>
        <taxon>Agaricomycotina</taxon>
        <taxon>Agaricomycetes</taxon>
        <taxon>Agaricomycetidae</taxon>
        <taxon>Agaricales</taxon>
        <taxon>Tricholomatineae</taxon>
        <taxon>Lyophyllaceae</taxon>
        <taxon>Hypsizygus</taxon>
    </lineage>
</organism>
<dbReference type="Gene3D" id="3.30.559.10">
    <property type="entry name" value="Chloramphenicol acetyltransferase-like domain"/>
    <property type="match status" value="1"/>
</dbReference>
<dbReference type="GO" id="GO:0008080">
    <property type="term" value="F:N-acetyltransferase activity"/>
    <property type="evidence" value="ECO:0007669"/>
    <property type="project" value="TreeGrafter"/>
</dbReference>
<dbReference type="PANTHER" id="PTHR28037:SF1">
    <property type="entry name" value="ALCOHOL O-ACETYLTRANSFERASE 1-RELATED"/>
    <property type="match status" value="1"/>
</dbReference>
<name>A0A369JSZ1_HYPMA</name>
<dbReference type="Pfam" id="PF07247">
    <property type="entry name" value="AATase"/>
    <property type="match status" value="1"/>
</dbReference>
<dbReference type="SUPFAM" id="SSF52777">
    <property type="entry name" value="CoA-dependent acyltransferases"/>
    <property type="match status" value="1"/>
</dbReference>
<dbReference type="PANTHER" id="PTHR28037">
    <property type="entry name" value="ALCOHOL O-ACETYLTRANSFERASE 1-RELATED"/>
    <property type="match status" value="1"/>
</dbReference>
<proteinExistence type="predicted"/>
<evidence type="ECO:0000313" key="2">
    <source>
        <dbReference type="Proteomes" id="UP000076154"/>
    </source>
</evidence>
<reference evidence="1" key="1">
    <citation type="submission" date="2018-04" db="EMBL/GenBank/DDBJ databases">
        <title>Whole genome sequencing of Hypsizygus marmoreus.</title>
        <authorList>
            <person name="Choi I.-G."/>
            <person name="Min B."/>
            <person name="Kim J.-G."/>
            <person name="Kim S."/>
            <person name="Oh Y.-L."/>
            <person name="Kong W.-S."/>
            <person name="Park H."/>
            <person name="Jeong J."/>
            <person name="Song E.-S."/>
        </authorList>
    </citation>
    <scope>NUCLEOTIDE SEQUENCE [LARGE SCALE GENOMIC DNA]</scope>
    <source>
        <strain evidence="1">51987-8</strain>
    </source>
</reference>
<comment type="caution">
    <text evidence="1">The sequence shown here is derived from an EMBL/GenBank/DDBJ whole genome shotgun (WGS) entry which is preliminary data.</text>
</comment>
<keyword evidence="2" id="KW-1185">Reference proteome</keyword>
<dbReference type="FunCoup" id="A0A369JSZ1">
    <property type="interactions" value="1"/>
</dbReference>
<dbReference type="EMBL" id="LUEZ02000046">
    <property type="protein sequence ID" value="RDB23657.1"/>
    <property type="molecule type" value="Genomic_DNA"/>
</dbReference>
<gene>
    <name evidence="1" type="ORF">Hypma_009172</name>
</gene>
<evidence type="ECO:0000313" key="1">
    <source>
        <dbReference type="EMBL" id="RDB23657.1"/>
    </source>
</evidence>
<accession>A0A369JSZ1</accession>
<dbReference type="InterPro" id="IPR052058">
    <property type="entry name" value="Alcohol_O-acetyltransferase"/>
</dbReference>
<dbReference type="OrthoDB" id="2150604at2759"/>
<dbReference type="InParanoid" id="A0A369JSZ1"/>
<dbReference type="AlphaFoldDB" id="A0A369JSZ1"/>